<dbReference type="STRING" id="445960.SAMN05421542_0832"/>
<dbReference type="EMBL" id="FNEG01000001">
    <property type="protein sequence ID" value="SDI32228.1"/>
    <property type="molecule type" value="Genomic_DNA"/>
</dbReference>
<protein>
    <recommendedName>
        <fullName evidence="5">Knr4/Smi1-like domain-containing protein</fullName>
    </recommendedName>
</protein>
<proteinExistence type="predicted"/>
<sequence length="232" mass="27373">MEMNYHEKIRLLYQLSGEETSGFSETEVTTAEQSLNIKFPTVLRDYYLWIGKNETVNHSHNRLLNPDDIYFTEDRHLVFFEENQGVVQWGIKETDLFLENPSVWGDYDTVEESDWHQETKTLEDFFLFMSVYNGTLGGLLYNANSFSPVPSETIKLIQQHWAEIPEISWERQKVYTNDYLEVISLLFDESEQCNAVFAGTSLEERFENILDLPGINWSYTSYEDMENEYEED</sequence>
<dbReference type="EMBL" id="UAWB01000005">
    <property type="protein sequence ID" value="SQB44797.1"/>
    <property type="molecule type" value="Genomic_DNA"/>
</dbReference>
<dbReference type="OrthoDB" id="515110at2"/>
<evidence type="ECO:0008006" key="5">
    <source>
        <dbReference type="Google" id="ProtNLM"/>
    </source>
</evidence>
<organism evidence="2 4">
    <name type="scientific">Chryseobacterium jejuense</name>
    <dbReference type="NCBI Taxonomy" id="445960"/>
    <lineage>
        <taxon>Bacteria</taxon>
        <taxon>Pseudomonadati</taxon>
        <taxon>Bacteroidota</taxon>
        <taxon>Flavobacteriia</taxon>
        <taxon>Flavobacteriales</taxon>
        <taxon>Weeksellaceae</taxon>
        <taxon>Chryseobacterium group</taxon>
        <taxon>Chryseobacterium</taxon>
    </lineage>
</organism>
<reference evidence="2 4" key="2">
    <citation type="submission" date="2018-06" db="EMBL/GenBank/DDBJ databases">
        <authorList>
            <consortium name="Pathogen Informatics"/>
            <person name="Doyle S."/>
        </authorList>
    </citation>
    <scope>NUCLEOTIDE SEQUENCE [LARGE SCALE GENOMIC DNA]</scope>
    <source>
        <strain evidence="2 4">NCTC13492</strain>
    </source>
</reference>
<evidence type="ECO:0000313" key="1">
    <source>
        <dbReference type="EMBL" id="SDI32228.1"/>
    </source>
</evidence>
<dbReference type="SUPFAM" id="SSF160631">
    <property type="entry name" value="SMI1/KNR4-like"/>
    <property type="match status" value="1"/>
</dbReference>
<evidence type="ECO:0000313" key="4">
    <source>
        <dbReference type="Proteomes" id="UP000251670"/>
    </source>
</evidence>
<reference evidence="1 3" key="1">
    <citation type="submission" date="2016-10" db="EMBL/GenBank/DDBJ databases">
        <authorList>
            <person name="Varghese N."/>
            <person name="Submissions S."/>
        </authorList>
    </citation>
    <scope>NUCLEOTIDE SEQUENCE [LARGE SCALE GENOMIC DNA]</scope>
    <source>
        <strain evidence="1 3">DSM 19299</strain>
    </source>
</reference>
<gene>
    <name evidence="2" type="ORF">NCTC13492_02606</name>
    <name evidence="1" type="ORF">SAMN05421542_0832</name>
</gene>
<name>A0A2X2WYX9_CHRJE</name>
<keyword evidence="3" id="KW-1185">Reference proteome</keyword>
<dbReference type="Proteomes" id="UP000199426">
    <property type="component" value="Unassembled WGS sequence"/>
</dbReference>
<evidence type="ECO:0000313" key="3">
    <source>
        <dbReference type="Proteomes" id="UP000199426"/>
    </source>
</evidence>
<dbReference type="Proteomes" id="UP000251670">
    <property type="component" value="Unassembled WGS sequence"/>
</dbReference>
<dbReference type="AlphaFoldDB" id="A0A2X2WYX9"/>
<dbReference type="RefSeq" id="WP_089733820.1">
    <property type="nucleotide sequence ID" value="NZ_FNEG01000001.1"/>
</dbReference>
<evidence type="ECO:0000313" key="2">
    <source>
        <dbReference type="EMBL" id="SQB44797.1"/>
    </source>
</evidence>
<accession>A0A2X2WYX9</accession>
<dbReference type="InterPro" id="IPR037883">
    <property type="entry name" value="Knr4/Smi1-like_sf"/>
</dbReference>